<proteinExistence type="predicted"/>
<evidence type="ECO:0000313" key="1">
    <source>
        <dbReference type="EMBL" id="VAW53735.1"/>
    </source>
</evidence>
<dbReference type="AlphaFoldDB" id="A0A3B0WD07"/>
<dbReference type="Gene3D" id="2.60.40.10">
    <property type="entry name" value="Immunoglobulins"/>
    <property type="match status" value="1"/>
</dbReference>
<dbReference type="InterPro" id="IPR013783">
    <property type="entry name" value="Ig-like_fold"/>
</dbReference>
<sequence length="122" mass="12899">MSLLSVISLGRLRCLSVLILILPLFACSGGGGGGGSSLNLPSWKAPTEREDGTALSPAEIGGYRVYYGTVQGIYPNQLTVLGEKVVKGDIDNISSGKYFAVVTTVDFEGRESNFSEMVSVTF</sequence>
<reference evidence="1" key="1">
    <citation type="submission" date="2018-06" db="EMBL/GenBank/DDBJ databases">
        <authorList>
            <person name="Zhirakovskaya E."/>
        </authorList>
    </citation>
    <scope>NUCLEOTIDE SEQUENCE</scope>
</reference>
<gene>
    <name evidence="1" type="ORF">MNBD_GAMMA05-1238</name>
</gene>
<accession>A0A3B0WD07</accession>
<protein>
    <submittedName>
        <fullName evidence="1">Uncharacterized protein</fullName>
    </submittedName>
</protein>
<name>A0A3B0WD07_9ZZZZ</name>
<dbReference type="EMBL" id="UOFE01000035">
    <property type="protein sequence ID" value="VAW53735.1"/>
    <property type="molecule type" value="Genomic_DNA"/>
</dbReference>
<organism evidence="1">
    <name type="scientific">hydrothermal vent metagenome</name>
    <dbReference type="NCBI Taxonomy" id="652676"/>
    <lineage>
        <taxon>unclassified sequences</taxon>
        <taxon>metagenomes</taxon>
        <taxon>ecological metagenomes</taxon>
    </lineage>
</organism>